<organism evidence="2">
    <name type="scientific">Anopheles darlingi</name>
    <name type="common">Mosquito</name>
    <dbReference type="NCBI Taxonomy" id="43151"/>
    <lineage>
        <taxon>Eukaryota</taxon>
        <taxon>Metazoa</taxon>
        <taxon>Ecdysozoa</taxon>
        <taxon>Arthropoda</taxon>
        <taxon>Hexapoda</taxon>
        <taxon>Insecta</taxon>
        <taxon>Pterygota</taxon>
        <taxon>Neoptera</taxon>
        <taxon>Endopterygota</taxon>
        <taxon>Diptera</taxon>
        <taxon>Nematocera</taxon>
        <taxon>Culicoidea</taxon>
        <taxon>Culicidae</taxon>
        <taxon>Anophelinae</taxon>
        <taxon>Anopheles</taxon>
    </lineage>
</organism>
<proteinExistence type="predicted"/>
<protein>
    <submittedName>
        <fullName evidence="2">Putative secreted protein</fullName>
    </submittedName>
</protein>
<sequence>MSEVSSSLSLLSICVLVSVSIGTVPSAVTKPSTFSSFVLPTLEGSKGVSMWSCTSRTGFESSVGAMSLRLRLDDRRIGSSASTGGVTTSSCRWSFCLLRRRGCSLILLLSGQRFSLDFRIVFVSAVPSPSR</sequence>
<evidence type="ECO:0000313" key="2">
    <source>
        <dbReference type="EMBL" id="MBW71125.1"/>
    </source>
</evidence>
<accession>A0A2M4D0Q8</accession>
<dbReference type="AlphaFoldDB" id="A0A2M4D0Q8"/>
<evidence type="ECO:0000256" key="1">
    <source>
        <dbReference type="SAM" id="SignalP"/>
    </source>
</evidence>
<dbReference type="EMBL" id="GGFL01006947">
    <property type="protein sequence ID" value="MBW71125.1"/>
    <property type="molecule type" value="Transcribed_RNA"/>
</dbReference>
<feature type="chain" id="PRO_5014779253" evidence="1">
    <location>
        <begin position="23"/>
        <end position="131"/>
    </location>
</feature>
<feature type="signal peptide" evidence="1">
    <location>
        <begin position="1"/>
        <end position="22"/>
    </location>
</feature>
<reference evidence="2" key="1">
    <citation type="submission" date="2018-01" db="EMBL/GenBank/DDBJ databases">
        <title>An insight into the sialome of Amazonian anophelines.</title>
        <authorList>
            <person name="Ribeiro J.M."/>
            <person name="Scarpassa V."/>
            <person name="Calvo E."/>
        </authorList>
    </citation>
    <scope>NUCLEOTIDE SEQUENCE</scope>
</reference>
<name>A0A2M4D0Q8_ANODA</name>
<keyword evidence="1" id="KW-0732">Signal</keyword>